<comment type="caution">
    <text evidence="1">The sequence shown here is derived from an EMBL/GenBank/DDBJ whole genome shotgun (WGS) entry which is preliminary data.</text>
</comment>
<dbReference type="RefSeq" id="XP_064851823.1">
    <property type="nucleotide sequence ID" value="XM_064995751.1"/>
</dbReference>
<dbReference type="AlphaFoldDB" id="A0AAV5QJ72"/>
<reference evidence="1 2" key="1">
    <citation type="journal article" date="2023" name="Elife">
        <title>Identification of key yeast species and microbe-microbe interactions impacting larval growth of Drosophila in the wild.</title>
        <authorList>
            <person name="Mure A."/>
            <person name="Sugiura Y."/>
            <person name="Maeda R."/>
            <person name="Honda K."/>
            <person name="Sakurai N."/>
            <person name="Takahashi Y."/>
            <person name="Watada M."/>
            <person name="Katoh T."/>
            <person name="Gotoh A."/>
            <person name="Gotoh Y."/>
            <person name="Taniguchi I."/>
            <person name="Nakamura K."/>
            <person name="Hayashi T."/>
            <person name="Katayama T."/>
            <person name="Uemura T."/>
            <person name="Hattori Y."/>
        </authorList>
    </citation>
    <scope>NUCLEOTIDE SEQUENCE [LARGE SCALE GENOMIC DNA]</scope>
    <source>
        <strain evidence="1 2">SC-9</strain>
    </source>
</reference>
<name>A0AAV5QJ72_9ASCO</name>
<accession>A0AAV5QJ72</accession>
<evidence type="ECO:0000313" key="1">
    <source>
        <dbReference type="EMBL" id="GMM34823.1"/>
    </source>
</evidence>
<keyword evidence="2" id="KW-1185">Reference proteome</keyword>
<proteinExistence type="predicted"/>
<dbReference type="Proteomes" id="UP001360560">
    <property type="component" value="Unassembled WGS sequence"/>
</dbReference>
<gene>
    <name evidence="1" type="ORF">DASC09_021480</name>
</gene>
<dbReference type="EMBL" id="BTFZ01000003">
    <property type="protein sequence ID" value="GMM34823.1"/>
    <property type="molecule type" value="Genomic_DNA"/>
</dbReference>
<sequence length="202" mass="23440">MAKSFEEFRLHFFALKSEVHRSIRIQRSQRKHGCTGKGIAYPDSELFSTYLKFLGIDEDWKSVVKSRSVEDDGERNDNKRRKIDDLSMDNENIASVSLETKNDNYHKKLKYSSTSLISDKENTKHDKSLAKEGQLSDEAIRTLIHKIQELREESIAFRTQLAELKEQCSKISVVENEIRLKFSKISDTVERVASSKRESPPW</sequence>
<organism evidence="1 2">
    <name type="scientific">Saccharomycopsis crataegensis</name>
    <dbReference type="NCBI Taxonomy" id="43959"/>
    <lineage>
        <taxon>Eukaryota</taxon>
        <taxon>Fungi</taxon>
        <taxon>Dikarya</taxon>
        <taxon>Ascomycota</taxon>
        <taxon>Saccharomycotina</taxon>
        <taxon>Saccharomycetes</taxon>
        <taxon>Saccharomycopsidaceae</taxon>
        <taxon>Saccharomycopsis</taxon>
    </lineage>
</organism>
<dbReference type="GeneID" id="90072802"/>
<protein>
    <submittedName>
        <fullName evidence="1">Uncharacterized protein</fullName>
    </submittedName>
</protein>
<evidence type="ECO:0000313" key="2">
    <source>
        <dbReference type="Proteomes" id="UP001360560"/>
    </source>
</evidence>